<protein>
    <submittedName>
        <fullName evidence="1">Uncharacterized protein</fullName>
    </submittedName>
</protein>
<accession>A0A9D1TRF6</accession>
<evidence type="ECO:0000313" key="1">
    <source>
        <dbReference type="EMBL" id="HIW02718.1"/>
    </source>
</evidence>
<evidence type="ECO:0000313" key="2">
    <source>
        <dbReference type="Proteomes" id="UP000823990"/>
    </source>
</evidence>
<name>A0A9D1TRF6_9FIRM</name>
<organism evidence="1 2">
    <name type="scientific">Candidatus Protoclostridium stercorigallinarum</name>
    <dbReference type="NCBI Taxonomy" id="2838741"/>
    <lineage>
        <taxon>Bacteria</taxon>
        <taxon>Bacillati</taxon>
        <taxon>Bacillota</taxon>
        <taxon>Clostridia</taxon>
        <taxon>Candidatus Protoclostridium</taxon>
    </lineage>
</organism>
<proteinExistence type="predicted"/>
<sequence>MNALKNKFGLIVFILFMLALATMLGVLFTQGRYSEELKSGSDIYGSDLEYIVSDQVEVNSVEEFIAAVENGYSNITISDNVDNPLVITSGVTDVGSDLIIDLNGHEIQRNNRDPMLNVVDGVRLTVIDSKGGGSFYNPVGSVLQIDGGTLTVTSGDFVSGPKSSEYMSNSSTGTDATINDSTSVTVRRKSGNSYTSTDMNVPVLSPHVEVQTTEEGEKRYITNGNMYFSAAPTNDYNGLLEGDTYLYYVIDDDAAGNTAIAADTGTADFYYSYKVTRNVNGNSASYDLYTGTAEADGETIFAVMIYGYYNVKASANPNVAGGETLPNYATVKMMSGNMYVRGGSYYSYFGVENTFGVHASGGYMAIGAGKFEAAGAATCVACAYPADVSEEEYLRVAGGDFKSYYGDTVSVSSGNMVLTAGSFTKDASSALEGHEGSASVHVTGGSLDASQATGLTFETLGSHVYGVYVSDGTANITNADFTFGKEGTSEPYTDVIGVYAEGGSITANTLDIAIYSAYVNDTSAENETPLGNYNRGISASNGTVKLYNDCNINVYGTYSAGILALTDPSSLSGAGSTDSITYYGDTDEQNTSAAGTLAINVYGAENDTLSSTAMSTEGGSINIASGNVDIYSEGLGVTARSTNGSGGDIEFGGETFNVETTQGTGIYVNGGSIMFRNGTVNVKSTVDGDYSWSGAPTENFGTTTHYDGICVQGGSLDSTGATLNVTHDGIENNYYGDLYQLVIRSFAVR</sequence>
<gene>
    <name evidence="1" type="ORF">H9892_05200</name>
</gene>
<dbReference type="AlphaFoldDB" id="A0A9D1TRF6"/>
<dbReference type="Proteomes" id="UP000823990">
    <property type="component" value="Unassembled WGS sequence"/>
</dbReference>
<comment type="caution">
    <text evidence="1">The sequence shown here is derived from an EMBL/GenBank/DDBJ whole genome shotgun (WGS) entry which is preliminary data.</text>
</comment>
<dbReference type="EMBL" id="DXHS01000080">
    <property type="protein sequence ID" value="HIW02718.1"/>
    <property type="molecule type" value="Genomic_DNA"/>
</dbReference>
<reference evidence="1" key="2">
    <citation type="submission" date="2021-04" db="EMBL/GenBank/DDBJ databases">
        <authorList>
            <person name="Gilroy R."/>
        </authorList>
    </citation>
    <scope>NUCLEOTIDE SEQUENCE</scope>
    <source>
        <strain evidence="1">12435</strain>
    </source>
</reference>
<feature type="non-terminal residue" evidence="1">
    <location>
        <position position="749"/>
    </location>
</feature>
<reference evidence="1" key="1">
    <citation type="journal article" date="2021" name="PeerJ">
        <title>Extensive microbial diversity within the chicken gut microbiome revealed by metagenomics and culture.</title>
        <authorList>
            <person name="Gilroy R."/>
            <person name="Ravi A."/>
            <person name="Getino M."/>
            <person name="Pursley I."/>
            <person name="Horton D.L."/>
            <person name="Alikhan N.F."/>
            <person name="Baker D."/>
            <person name="Gharbi K."/>
            <person name="Hall N."/>
            <person name="Watson M."/>
            <person name="Adriaenssens E.M."/>
            <person name="Foster-Nyarko E."/>
            <person name="Jarju S."/>
            <person name="Secka A."/>
            <person name="Antonio M."/>
            <person name="Oren A."/>
            <person name="Chaudhuri R.R."/>
            <person name="La Ragione R."/>
            <person name="Hildebrand F."/>
            <person name="Pallen M.J."/>
        </authorList>
    </citation>
    <scope>NUCLEOTIDE SEQUENCE</scope>
    <source>
        <strain evidence="1">12435</strain>
    </source>
</reference>